<dbReference type="Proteomes" id="UP000479710">
    <property type="component" value="Unassembled WGS sequence"/>
</dbReference>
<feature type="region of interest" description="Disordered" evidence="1">
    <location>
        <begin position="63"/>
        <end position="92"/>
    </location>
</feature>
<organism evidence="2 3">
    <name type="scientific">Oryza meyeriana var. granulata</name>
    <dbReference type="NCBI Taxonomy" id="110450"/>
    <lineage>
        <taxon>Eukaryota</taxon>
        <taxon>Viridiplantae</taxon>
        <taxon>Streptophyta</taxon>
        <taxon>Embryophyta</taxon>
        <taxon>Tracheophyta</taxon>
        <taxon>Spermatophyta</taxon>
        <taxon>Magnoliopsida</taxon>
        <taxon>Liliopsida</taxon>
        <taxon>Poales</taxon>
        <taxon>Poaceae</taxon>
        <taxon>BOP clade</taxon>
        <taxon>Oryzoideae</taxon>
        <taxon>Oryzeae</taxon>
        <taxon>Oryzinae</taxon>
        <taxon>Oryza</taxon>
        <taxon>Oryza meyeriana</taxon>
    </lineage>
</organism>
<accession>A0A6G1DBF3</accession>
<dbReference type="AlphaFoldDB" id="A0A6G1DBF3"/>
<proteinExistence type="predicted"/>
<name>A0A6G1DBF3_9ORYZ</name>
<feature type="compositionally biased region" description="Basic and acidic residues" evidence="1">
    <location>
        <begin position="83"/>
        <end position="92"/>
    </location>
</feature>
<reference evidence="2 3" key="1">
    <citation type="submission" date="2019-11" db="EMBL/GenBank/DDBJ databases">
        <title>Whole genome sequence of Oryza granulata.</title>
        <authorList>
            <person name="Li W."/>
        </authorList>
    </citation>
    <scope>NUCLEOTIDE SEQUENCE [LARGE SCALE GENOMIC DNA]</scope>
    <source>
        <strain evidence="3">cv. Menghai</strain>
        <tissue evidence="2">Leaf</tissue>
    </source>
</reference>
<evidence type="ECO:0000313" key="3">
    <source>
        <dbReference type="Proteomes" id="UP000479710"/>
    </source>
</evidence>
<gene>
    <name evidence="2" type="ORF">E2562_036452</name>
</gene>
<evidence type="ECO:0000256" key="1">
    <source>
        <dbReference type="SAM" id="MobiDB-lite"/>
    </source>
</evidence>
<comment type="caution">
    <text evidence="2">The sequence shown here is derived from an EMBL/GenBank/DDBJ whole genome shotgun (WGS) entry which is preliminary data.</text>
</comment>
<evidence type="ECO:0000313" key="2">
    <source>
        <dbReference type="EMBL" id="KAF0909464.1"/>
    </source>
</evidence>
<keyword evidence="3" id="KW-1185">Reference proteome</keyword>
<dbReference type="EMBL" id="SPHZ02000007">
    <property type="protein sequence ID" value="KAF0909464.1"/>
    <property type="molecule type" value="Genomic_DNA"/>
</dbReference>
<sequence length="148" mass="16812">MRSRFGAQATVGLAELKEDIIAATDMELTAVVEFAAIWRTTPPPLRRARQTQGRRGRCLQIHDPRRSRLPCRHRSPLPSGETTQRDVDGRQTGERWGIVFSSRVNVPGKIQPVTEMRADPARLVHKSWSKIYGQKIDGQIQEFQALEQ</sequence>
<protein>
    <submittedName>
        <fullName evidence="2">Uncharacterized protein</fullName>
    </submittedName>
</protein>